<gene>
    <name evidence="1" type="ORF">LCGC14_2605130</name>
</gene>
<proteinExistence type="predicted"/>
<dbReference type="Gene3D" id="3.10.310.30">
    <property type="match status" value="1"/>
</dbReference>
<feature type="non-terminal residue" evidence="1">
    <location>
        <position position="1"/>
    </location>
</feature>
<reference evidence="1" key="1">
    <citation type="journal article" date="2015" name="Nature">
        <title>Complex archaea that bridge the gap between prokaryotes and eukaryotes.</title>
        <authorList>
            <person name="Spang A."/>
            <person name="Saw J.H."/>
            <person name="Jorgensen S.L."/>
            <person name="Zaremba-Niedzwiedzka K."/>
            <person name="Martijn J."/>
            <person name="Lind A.E."/>
            <person name="van Eijk R."/>
            <person name="Schleper C."/>
            <person name="Guy L."/>
            <person name="Ettema T.J."/>
        </authorList>
    </citation>
    <scope>NUCLEOTIDE SEQUENCE</scope>
</reference>
<accession>A0A0F9CIJ1</accession>
<dbReference type="AlphaFoldDB" id="A0A0F9CIJ1"/>
<evidence type="ECO:0000313" key="1">
    <source>
        <dbReference type="EMBL" id="KKL05526.1"/>
    </source>
</evidence>
<dbReference type="EMBL" id="LAZR01044077">
    <property type="protein sequence ID" value="KKL05526.1"/>
    <property type="molecule type" value="Genomic_DNA"/>
</dbReference>
<dbReference type="SUPFAM" id="SSF64182">
    <property type="entry name" value="DHH phosphoesterases"/>
    <property type="match status" value="1"/>
</dbReference>
<sequence>VLLEYKTKECEMYAKAAKPTIFRGYRVNLAGCPRAYRSEVGNLISMQDCDFAAVYWYDYYSKEWLISFRASKECPYDLSEITSQLPNGGGHPKAAGFTIYEQNGENLHTYFAAYIDLTVSEN</sequence>
<organism evidence="1">
    <name type="scientific">marine sediment metagenome</name>
    <dbReference type="NCBI Taxonomy" id="412755"/>
    <lineage>
        <taxon>unclassified sequences</taxon>
        <taxon>metagenomes</taxon>
        <taxon>ecological metagenomes</taxon>
    </lineage>
</organism>
<evidence type="ECO:0008006" key="2">
    <source>
        <dbReference type="Google" id="ProtNLM"/>
    </source>
</evidence>
<dbReference type="InterPro" id="IPR038763">
    <property type="entry name" value="DHH_sf"/>
</dbReference>
<protein>
    <recommendedName>
        <fullName evidence="2">DHHA1 domain-containing protein</fullName>
    </recommendedName>
</protein>
<name>A0A0F9CIJ1_9ZZZZ</name>
<comment type="caution">
    <text evidence="1">The sequence shown here is derived from an EMBL/GenBank/DDBJ whole genome shotgun (WGS) entry which is preliminary data.</text>
</comment>